<accession>A0A0R3QSA9</accession>
<dbReference type="EMBL" id="UZAG01016522">
    <property type="protein sequence ID" value="VDO28931.1"/>
    <property type="molecule type" value="Genomic_DNA"/>
</dbReference>
<protein>
    <submittedName>
        <fullName evidence="3">Reverse transcriptase domain-containing protein</fullName>
    </submittedName>
</protein>
<name>A0A0R3QSA9_9BILA</name>
<dbReference type="Proteomes" id="UP000280834">
    <property type="component" value="Unassembled WGS sequence"/>
</dbReference>
<dbReference type="AlphaFoldDB" id="A0A0R3QSA9"/>
<sequence length="52" mass="5855">SNLGFNFNLSLDLDLDILTTTHIATTPPFKDDMSSSLQNRCHRLVTIKIHQA</sequence>
<evidence type="ECO:0000313" key="3">
    <source>
        <dbReference type="WBParaSite" id="BTMF_0001061101-mRNA-1"/>
    </source>
</evidence>
<keyword evidence="2" id="KW-1185">Reference proteome</keyword>
<gene>
    <name evidence="1" type="ORF">BTMF_LOCUS8645</name>
</gene>
<evidence type="ECO:0000313" key="1">
    <source>
        <dbReference type="EMBL" id="VDO28931.1"/>
    </source>
</evidence>
<dbReference type="WBParaSite" id="BTMF_0001061101-mRNA-1">
    <property type="protein sequence ID" value="BTMF_0001061101-mRNA-1"/>
    <property type="gene ID" value="BTMF_0001061101"/>
</dbReference>
<reference evidence="1 2" key="2">
    <citation type="submission" date="2018-11" db="EMBL/GenBank/DDBJ databases">
        <authorList>
            <consortium name="Pathogen Informatics"/>
        </authorList>
    </citation>
    <scope>NUCLEOTIDE SEQUENCE [LARGE SCALE GENOMIC DNA]</scope>
</reference>
<evidence type="ECO:0000313" key="2">
    <source>
        <dbReference type="Proteomes" id="UP000280834"/>
    </source>
</evidence>
<organism evidence="3">
    <name type="scientific">Brugia timori</name>
    <dbReference type="NCBI Taxonomy" id="42155"/>
    <lineage>
        <taxon>Eukaryota</taxon>
        <taxon>Metazoa</taxon>
        <taxon>Ecdysozoa</taxon>
        <taxon>Nematoda</taxon>
        <taxon>Chromadorea</taxon>
        <taxon>Rhabditida</taxon>
        <taxon>Spirurina</taxon>
        <taxon>Spiruromorpha</taxon>
        <taxon>Filarioidea</taxon>
        <taxon>Onchocercidae</taxon>
        <taxon>Brugia</taxon>
    </lineage>
</organism>
<reference evidence="3" key="1">
    <citation type="submission" date="2017-02" db="UniProtKB">
        <authorList>
            <consortium name="WormBaseParasite"/>
        </authorList>
    </citation>
    <scope>IDENTIFICATION</scope>
</reference>
<proteinExistence type="predicted"/>